<comment type="similarity">
    <text evidence="4">Belongs to the GbsR family.</text>
</comment>
<keyword evidence="2 4" id="KW-0238">DNA-binding</keyword>
<sequence length="183" mass="21209">MEHLESEETEGRQKLHDTRHNFISSIAQNMDLYGLSETNGRLYGTILFSDKPMTLDDMSQALEMSKTSMSTGVRSLTEAGMLSRVWEKGVRKDLYQTDDDWYKSFTSIFVNRWRESTDKNKNAAVKAKSELEFLFQITGKGSLREEIQKDLEILDQAVRYYSWLNEVINLFENGGIFDIIPKK</sequence>
<dbReference type="EMBL" id="FONT01000002">
    <property type="protein sequence ID" value="SFE49949.1"/>
    <property type="molecule type" value="Genomic_DNA"/>
</dbReference>
<dbReference type="InterPro" id="IPR052362">
    <property type="entry name" value="HTH-GbsR_regulator"/>
</dbReference>
<organism evidence="5 6">
    <name type="scientific">Alteribacillus iranensis</name>
    <dbReference type="NCBI Taxonomy" id="930128"/>
    <lineage>
        <taxon>Bacteria</taxon>
        <taxon>Bacillati</taxon>
        <taxon>Bacillota</taxon>
        <taxon>Bacilli</taxon>
        <taxon>Bacillales</taxon>
        <taxon>Bacillaceae</taxon>
        <taxon>Alteribacillus</taxon>
    </lineage>
</organism>
<evidence type="ECO:0000256" key="2">
    <source>
        <dbReference type="ARBA" id="ARBA00023125"/>
    </source>
</evidence>
<dbReference type="AlphaFoldDB" id="A0A1I2B1M7"/>
<evidence type="ECO:0000313" key="5">
    <source>
        <dbReference type="EMBL" id="SFE49949.1"/>
    </source>
</evidence>
<dbReference type="InterPro" id="IPR036388">
    <property type="entry name" value="WH-like_DNA-bd_sf"/>
</dbReference>
<dbReference type="InterPro" id="IPR036390">
    <property type="entry name" value="WH_DNA-bd_sf"/>
</dbReference>
<dbReference type="InterPro" id="IPR026282">
    <property type="entry name" value="MJ1563"/>
</dbReference>
<dbReference type="Gene3D" id="1.10.10.10">
    <property type="entry name" value="Winged helix-like DNA-binding domain superfamily/Winged helix DNA-binding domain"/>
    <property type="match status" value="1"/>
</dbReference>
<accession>A0A1I2B1M7</accession>
<evidence type="ECO:0000256" key="3">
    <source>
        <dbReference type="ARBA" id="ARBA00023163"/>
    </source>
</evidence>
<evidence type="ECO:0000313" key="6">
    <source>
        <dbReference type="Proteomes" id="UP000199516"/>
    </source>
</evidence>
<keyword evidence="6" id="KW-1185">Reference proteome</keyword>
<dbReference type="SUPFAM" id="SSF46785">
    <property type="entry name" value="Winged helix' DNA-binding domain"/>
    <property type="match status" value="1"/>
</dbReference>
<dbReference type="RefSeq" id="WP_091658022.1">
    <property type="nucleotide sequence ID" value="NZ_FONT01000002.1"/>
</dbReference>
<evidence type="ECO:0000256" key="1">
    <source>
        <dbReference type="ARBA" id="ARBA00023015"/>
    </source>
</evidence>
<dbReference type="GO" id="GO:0003677">
    <property type="term" value="F:DNA binding"/>
    <property type="evidence" value="ECO:0007669"/>
    <property type="project" value="UniProtKB-UniRule"/>
</dbReference>
<proteinExistence type="inferred from homology"/>
<dbReference type="PIRSF" id="PIRSF006707">
    <property type="entry name" value="MJ1563"/>
    <property type="match status" value="1"/>
</dbReference>
<protein>
    <recommendedName>
        <fullName evidence="4">HTH-type transcriptional regulator</fullName>
    </recommendedName>
</protein>
<evidence type="ECO:0000256" key="4">
    <source>
        <dbReference type="PIRNR" id="PIRNR006707"/>
    </source>
</evidence>
<dbReference type="OrthoDB" id="9800374at2"/>
<dbReference type="STRING" id="930128.SAMN05192532_10228"/>
<reference evidence="5 6" key="1">
    <citation type="submission" date="2016-10" db="EMBL/GenBank/DDBJ databases">
        <authorList>
            <person name="de Groot N.N."/>
        </authorList>
    </citation>
    <scope>NUCLEOTIDE SEQUENCE [LARGE SCALE GENOMIC DNA]</scope>
    <source>
        <strain evidence="5 6">DSM 23995</strain>
    </source>
</reference>
<dbReference type="Proteomes" id="UP000199516">
    <property type="component" value="Unassembled WGS sequence"/>
</dbReference>
<keyword evidence="1 4" id="KW-0805">Transcription regulation</keyword>
<gene>
    <name evidence="5" type="ORF">SAMN05192532_10228</name>
</gene>
<keyword evidence="3 4" id="KW-0804">Transcription</keyword>
<dbReference type="PANTHER" id="PTHR38465">
    <property type="entry name" value="HTH-TYPE TRANSCRIPTIONAL REGULATOR MJ1563-RELATED"/>
    <property type="match status" value="1"/>
</dbReference>
<name>A0A1I2B1M7_9BACI</name>
<dbReference type="PANTHER" id="PTHR38465:SF1">
    <property type="entry name" value="HTH-TYPE TRANSCRIPTIONAL REGULATOR MJ1563-RELATED"/>
    <property type="match status" value="1"/>
</dbReference>